<dbReference type="Gene3D" id="3.30.70.330">
    <property type="match status" value="1"/>
</dbReference>
<reference evidence="2" key="4">
    <citation type="submission" date="2025-08" db="UniProtKB">
        <authorList>
            <consortium name="Ensembl"/>
        </authorList>
    </citation>
    <scope>IDENTIFICATION</scope>
</reference>
<evidence type="ECO:0000313" key="3">
    <source>
        <dbReference type="Proteomes" id="UP000314983"/>
    </source>
</evidence>
<dbReference type="STRING" id="8005.ENSEEEP00000002296"/>
<dbReference type="Proteomes" id="UP000314983">
    <property type="component" value="Chromosome 17"/>
</dbReference>
<reference evidence="3" key="1">
    <citation type="journal article" date="2014" name="Science">
        <title>Nonhuman genetics. Genomic basis for the convergent evolution of electric organs.</title>
        <authorList>
            <person name="Gallant J.R."/>
            <person name="Traeger L.L."/>
            <person name="Volkening J.D."/>
            <person name="Moffett H."/>
            <person name="Chen P.H."/>
            <person name="Novina C.D."/>
            <person name="Phillips G.N.Jr."/>
            <person name="Anand R."/>
            <person name="Wells G.B."/>
            <person name="Pinch M."/>
            <person name="Guth R."/>
            <person name="Unguez G.A."/>
            <person name="Albert J.S."/>
            <person name="Zakon H.H."/>
            <person name="Samanta M.P."/>
            <person name="Sussman M.R."/>
        </authorList>
    </citation>
    <scope>NUCLEOTIDE SEQUENCE [LARGE SCALE GENOMIC DNA]</scope>
</reference>
<dbReference type="Pfam" id="PF23222">
    <property type="entry name" value="RRM_PARP14_1"/>
    <property type="match status" value="1"/>
</dbReference>
<proteinExistence type="predicted"/>
<feature type="domain" description="PAR14-like first RRM" evidence="1">
    <location>
        <begin position="13"/>
        <end position="89"/>
    </location>
</feature>
<reference evidence="3" key="2">
    <citation type="journal article" date="2017" name="Sci. Adv.">
        <title>A tail of two voltages: Proteomic comparison of the three electric organs of the electric eel.</title>
        <authorList>
            <person name="Traeger L.L."/>
            <person name="Sabat G."/>
            <person name="Barrett-Wilt G.A."/>
            <person name="Wells G.B."/>
            <person name="Sussman M.R."/>
        </authorList>
    </citation>
    <scope>NUCLEOTIDE SEQUENCE [LARGE SCALE GENOMIC DNA]</scope>
</reference>
<protein>
    <recommendedName>
        <fullName evidence="1">PAR14-like first RRM domain-containing protein</fullName>
    </recommendedName>
</protein>
<dbReference type="OMA" id="MSIIRFQ"/>
<evidence type="ECO:0000313" key="2">
    <source>
        <dbReference type="Ensembl" id="ENSEEEP00000002296.2"/>
    </source>
</evidence>
<keyword evidence="3" id="KW-1185">Reference proteome</keyword>
<sequence length="109" mass="12349">LRRNGMAEYPYLLNVEADWPNVPAKTITAKLQIYFQSKKRSHGGDCVVRYSDQSRTAAVHFKAPEHRLNVLAKGDHTVTINDQELILVVREPTDTENRTENTIKSVSGK</sequence>
<dbReference type="InterPro" id="IPR012677">
    <property type="entry name" value="Nucleotide-bd_a/b_plait_sf"/>
</dbReference>
<evidence type="ECO:0000259" key="1">
    <source>
        <dbReference type="Pfam" id="PF23222"/>
    </source>
</evidence>
<reference evidence="2" key="3">
    <citation type="submission" date="2020-05" db="EMBL/GenBank/DDBJ databases">
        <title>Electrophorus electricus (electric eel) genome, fEleEle1, primary haplotype.</title>
        <authorList>
            <person name="Myers G."/>
            <person name="Meyer A."/>
            <person name="Fedrigo O."/>
            <person name="Formenti G."/>
            <person name="Rhie A."/>
            <person name="Tracey A."/>
            <person name="Sims Y."/>
            <person name="Jarvis E.D."/>
        </authorList>
    </citation>
    <scope>NUCLEOTIDE SEQUENCE [LARGE SCALE GENOMIC DNA]</scope>
</reference>
<name>A0A4W4DSQ2_ELEEL</name>
<dbReference type="InterPro" id="IPR057051">
    <property type="entry name" value="PARP14_RPM_1"/>
</dbReference>
<reference evidence="2" key="5">
    <citation type="submission" date="2025-09" db="UniProtKB">
        <authorList>
            <consortium name="Ensembl"/>
        </authorList>
    </citation>
    <scope>IDENTIFICATION</scope>
</reference>
<organism evidence="2 3">
    <name type="scientific">Electrophorus electricus</name>
    <name type="common">Electric eel</name>
    <name type="synonym">Gymnotus electricus</name>
    <dbReference type="NCBI Taxonomy" id="8005"/>
    <lineage>
        <taxon>Eukaryota</taxon>
        <taxon>Metazoa</taxon>
        <taxon>Chordata</taxon>
        <taxon>Craniata</taxon>
        <taxon>Vertebrata</taxon>
        <taxon>Euteleostomi</taxon>
        <taxon>Actinopterygii</taxon>
        <taxon>Neopterygii</taxon>
        <taxon>Teleostei</taxon>
        <taxon>Ostariophysi</taxon>
        <taxon>Gymnotiformes</taxon>
        <taxon>Gymnotoidei</taxon>
        <taxon>Gymnotidae</taxon>
        <taxon>Electrophorus</taxon>
    </lineage>
</organism>
<dbReference type="Ensembl" id="ENSEEET00000002337.2">
    <property type="protein sequence ID" value="ENSEEEP00000002296.2"/>
    <property type="gene ID" value="ENSEEEG00000001377.2"/>
</dbReference>
<accession>A0A4W4DSQ2</accession>
<dbReference type="AlphaFoldDB" id="A0A4W4DSQ2"/>
<dbReference type="GeneTree" id="ENSGT00940000175544"/>